<sequence>MTEEEHPFYGYEILREREHAQIEKILSKHKGKQADDQLKKEIYEELQDLKDKGTISIPFKVVLRKDPMARQAPYIEVILDTKL</sequence>
<dbReference type="OrthoDB" id="21580at2"/>
<proteinExistence type="predicted"/>
<dbReference type="AlphaFoldDB" id="A0A0H5DRK8"/>
<keyword evidence="2" id="KW-1185">Reference proteome</keyword>
<reference evidence="2" key="1">
    <citation type="submission" date="2015-06" db="EMBL/GenBank/DDBJ databases">
        <authorList>
            <person name="Bertelli C."/>
        </authorList>
    </citation>
    <scope>NUCLEOTIDE SEQUENCE [LARGE SCALE GENOMIC DNA]</scope>
    <source>
        <strain evidence="2">CRIB-30</strain>
    </source>
</reference>
<dbReference type="EMBL" id="CWGJ01000027">
    <property type="protein sequence ID" value="CRX39336.1"/>
    <property type="molecule type" value="Genomic_DNA"/>
</dbReference>
<evidence type="ECO:0000313" key="2">
    <source>
        <dbReference type="Proteomes" id="UP000220251"/>
    </source>
</evidence>
<dbReference type="Proteomes" id="UP000220251">
    <property type="component" value="Unassembled WGS sequence"/>
</dbReference>
<protein>
    <submittedName>
        <fullName evidence="1">Uncharacterized protein</fullName>
    </submittedName>
</protein>
<accession>A0A0H5DRK8</accession>
<evidence type="ECO:0000313" key="1">
    <source>
        <dbReference type="EMBL" id="CRX39336.1"/>
    </source>
</evidence>
<dbReference type="RefSeq" id="WP_098039205.1">
    <property type="nucleotide sequence ID" value="NZ_CWGJ01000027.1"/>
</dbReference>
<organism evidence="1 2">
    <name type="scientific">Estrella lausannensis</name>
    <dbReference type="NCBI Taxonomy" id="483423"/>
    <lineage>
        <taxon>Bacteria</taxon>
        <taxon>Pseudomonadati</taxon>
        <taxon>Chlamydiota</taxon>
        <taxon>Chlamydiia</taxon>
        <taxon>Parachlamydiales</taxon>
        <taxon>Candidatus Criblamydiaceae</taxon>
        <taxon>Estrella</taxon>
    </lineage>
</organism>
<gene>
    <name evidence="1" type="ORF">ELAC_2014</name>
</gene>
<name>A0A0H5DRK8_9BACT</name>